<accession>A0A9X1TB69</accession>
<evidence type="ECO:0000313" key="7">
    <source>
        <dbReference type="Proteomes" id="UP001139035"/>
    </source>
</evidence>
<comment type="caution">
    <text evidence="6">The sequence shown here is derived from an EMBL/GenBank/DDBJ whole genome shotgun (WGS) entry which is preliminary data.</text>
</comment>
<protein>
    <submittedName>
        <fullName evidence="6">Twin transmembrane helix small protein</fullName>
    </submittedName>
</protein>
<dbReference type="InterPro" id="IPR007667">
    <property type="entry name" value="Hypoxia_induced_domain"/>
</dbReference>
<keyword evidence="2 4" id="KW-1133">Transmembrane helix</keyword>
<evidence type="ECO:0000256" key="2">
    <source>
        <dbReference type="ARBA" id="ARBA00022989"/>
    </source>
</evidence>
<keyword evidence="7" id="KW-1185">Reference proteome</keyword>
<dbReference type="AlphaFoldDB" id="A0A9X1TB69"/>
<evidence type="ECO:0000256" key="3">
    <source>
        <dbReference type="ARBA" id="ARBA00023136"/>
    </source>
</evidence>
<gene>
    <name evidence="6" type="ORF">LZD57_07605</name>
</gene>
<dbReference type="EMBL" id="JAJUWU010000006">
    <property type="protein sequence ID" value="MCE7027853.1"/>
    <property type="molecule type" value="Genomic_DNA"/>
</dbReference>
<dbReference type="NCBIfam" id="NF033233">
    <property type="entry name" value="twin_helix"/>
    <property type="match status" value="1"/>
</dbReference>
<keyword evidence="1 4" id="KW-0812">Transmembrane</keyword>
<dbReference type="Proteomes" id="UP001139035">
    <property type="component" value="Unassembled WGS sequence"/>
</dbReference>
<feature type="transmembrane region" description="Helical" evidence="4">
    <location>
        <begin position="6"/>
        <end position="24"/>
    </location>
</feature>
<proteinExistence type="predicted"/>
<organism evidence="6 7">
    <name type="scientific">Jiella avicenniae</name>
    <dbReference type="NCBI Taxonomy" id="2907202"/>
    <lineage>
        <taxon>Bacteria</taxon>
        <taxon>Pseudomonadati</taxon>
        <taxon>Pseudomonadota</taxon>
        <taxon>Alphaproteobacteria</taxon>
        <taxon>Hyphomicrobiales</taxon>
        <taxon>Aurantimonadaceae</taxon>
        <taxon>Jiella</taxon>
    </lineage>
</organism>
<sequence length="63" mass="6656">MSSFLTYLALVVMIVTAGVLLAGLINMMRGGSGNTSQKLMRARVMLQGLAVILIVGVLLLAKH</sequence>
<reference evidence="6" key="1">
    <citation type="submission" date="2022-01" db="EMBL/GenBank/DDBJ databases">
        <title>Jiella avicenniae sp. nov., a novel endophytic bacterium isolated from bark of Avicennia marina.</title>
        <authorList>
            <person name="Tuo L."/>
        </authorList>
    </citation>
    <scope>NUCLEOTIDE SEQUENCE</scope>
    <source>
        <strain evidence="6">CBK1P-4</strain>
    </source>
</reference>
<evidence type="ECO:0000256" key="4">
    <source>
        <dbReference type="SAM" id="Phobius"/>
    </source>
</evidence>
<evidence type="ECO:0000256" key="1">
    <source>
        <dbReference type="ARBA" id="ARBA00022692"/>
    </source>
</evidence>
<keyword evidence="3 4" id="KW-0472">Membrane</keyword>
<dbReference type="Pfam" id="PF04588">
    <property type="entry name" value="HIG_1_N"/>
    <property type="match status" value="1"/>
</dbReference>
<evidence type="ECO:0000313" key="6">
    <source>
        <dbReference type="EMBL" id="MCE7027853.1"/>
    </source>
</evidence>
<dbReference type="Gene3D" id="6.10.140.1320">
    <property type="match status" value="1"/>
</dbReference>
<feature type="transmembrane region" description="Helical" evidence="4">
    <location>
        <begin position="44"/>
        <end position="61"/>
    </location>
</feature>
<feature type="domain" description="HIG1" evidence="5">
    <location>
        <begin position="1"/>
        <end position="63"/>
    </location>
</feature>
<dbReference type="PROSITE" id="PS51503">
    <property type="entry name" value="HIG1"/>
    <property type="match status" value="1"/>
</dbReference>
<name>A0A9X1TB69_9HYPH</name>
<evidence type="ECO:0000259" key="5">
    <source>
        <dbReference type="PROSITE" id="PS51503"/>
    </source>
</evidence>
<dbReference type="RefSeq" id="WP_233719014.1">
    <property type="nucleotide sequence ID" value="NZ_JAJUWU010000006.1"/>
</dbReference>